<dbReference type="GeneID" id="19274297"/>
<name>W3X2P6_PESFW</name>
<dbReference type="Pfam" id="PF24476">
    <property type="entry name" value="DUF7580"/>
    <property type="match status" value="1"/>
</dbReference>
<dbReference type="PANTHER" id="PTHR35186">
    <property type="entry name" value="ANK_REP_REGION DOMAIN-CONTAINING PROTEIN"/>
    <property type="match status" value="1"/>
</dbReference>
<dbReference type="OrthoDB" id="3565018at2759"/>
<proteinExistence type="predicted"/>
<gene>
    <name evidence="4" type="ORF">PFICI_09284</name>
</gene>
<dbReference type="Proteomes" id="UP000030651">
    <property type="component" value="Unassembled WGS sequence"/>
</dbReference>
<dbReference type="eggNOG" id="ENOG502SNN1">
    <property type="taxonomic scope" value="Eukaryota"/>
</dbReference>
<dbReference type="InParanoid" id="W3X2P6"/>
<feature type="signal peptide" evidence="2">
    <location>
        <begin position="1"/>
        <end position="20"/>
    </location>
</feature>
<dbReference type="KEGG" id="pfy:PFICI_09284"/>
<keyword evidence="5" id="KW-1185">Reference proteome</keyword>
<dbReference type="AlphaFoldDB" id="W3X2P6"/>
<evidence type="ECO:0000256" key="2">
    <source>
        <dbReference type="SAM" id="SignalP"/>
    </source>
</evidence>
<evidence type="ECO:0000259" key="3">
    <source>
        <dbReference type="Pfam" id="PF24476"/>
    </source>
</evidence>
<evidence type="ECO:0000313" key="4">
    <source>
        <dbReference type="EMBL" id="ETS79431.1"/>
    </source>
</evidence>
<feature type="region of interest" description="Disordered" evidence="1">
    <location>
        <begin position="316"/>
        <end position="338"/>
    </location>
</feature>
<dbReference type="RefSeq" id="XP_007836056.1">
    <property type="nucleotide sequence ID" value="XM_007837865.1"/>
</dbReference>
<evidence type="ECO:0000256" key="1">
    <source>
        <dbReference type="SAM" id="MobiDB-lite"/>
    </source>
</evidence>
<accession>W3X2P6</accession>
<evidence type="ECO:0000313" key="5">
    <source>
        <dbReference type="Proteomes" id="UP000030651"/>
    </source>
</evidence>
<dbReference type="HOGENOM" id="CLU_026305_3_0_1"/>
<organism evidence="4 5">
    <name type="scientific">Pestalotiopsis fici (strain W106-1 / CGMCC3.15140)</name>
    <dbReference type="NCBI Taxonomy" id="1229662"/>
    <lineage>
        <taxon>Eukaryota</taxon>
        <taxon>Fungi</taxon>
        <taxon>Dikarya</taxon>
        <taxon>Ascomycota</taxon>
        <taxon>Pezizomycotina</taxon>
        <taxon>Sordariomycetes</taxon>
        <taxon>Xylariomycetidae</taxon>
        <taxon>Amphisphaeriales</taxon>
        <taxon>Sporocadaceae</taxon>
        <taxon>Pestalotiopsis</taxon>
    </lineage>
</organism>
<dbReference type="EMBL" id="KI912114">
    <property type="protein sequence ID" value="ETS79431.1"/>
    <property type="molecule type" value="Genomic_DNA"/>
</dbReference>
<feature type="chain" id="PRO_5004835706" description="DUF7580 domain-containing protein" evidence="2">
    <location>
        <begin position="21"/>
        <end position="591"/>
    </location>
</feature>
<reference evidence="5" key="1">
    <citation type="journal article" date="2015" name="BMC Genomics">
        <title>Genomic and transcriptomic analysis of the endophytic fungus Pestalotiopsis fici reveals its lifestyle and high potential for synthesis of natural products.</title>
        <authorList>
            <person name="Wang X."/>
            <person name="Zhang X."/>
            <person name="Liu L."/>
            <person name="Xiang M."/>
            <person name="Wang W."/>
            <person name="Sun X."/>
            <person name="Che Y."/>
            <person name="Guo L."/>
            <person name="Liu G."/>
            <person name="Guo L."/>
            <person name="Wang C."/>
            <person name="Yin W.B."/>
            <person name="Stadler M."/>
            <person name="Zhang X."/>
            <person name="Liu X."/>
        </authorList>
    </citation>
    <scope>NUCLEOTIDE SEQUENCE [LARGE SCALE GENOMIC DNA]</scope>
    <source>
        <strain evidence="5">W106-1 / CGMCC3.15140</strain>
    </source>
</reference>
<feature type="domain" description="DUF7580" evidence="3">
    <location>
        <begin position="332"/>
        <end position="586"/>
    </location>
</feature>
<protein>
    <recommendedName>
        <fullName evidence="3">DUF7580 domain-containing protein</fullName>
    </recommendedName>
</protein>
<dbReference type="PANTHER" id="PTHR35186:SF4">
    <property type="entry name" value="PRION-INHIBITION AND PROPAGATION HELO DOMAIN-CONTAINING PROTEIN"/>
    <property type="match status" value="1"/>
</dbReference>
<keyword evidence="2" id="KW-0732">Signal</keyword>
<dbReference type="OMA" id="ATDEMYD"/>
<dbReference type="InterPro" id="IPR056002">
    <property type="entry name" value="DUF7580"/>
</dbReference>
<sequence>MSGLEVLGLVLGGLPLVISALQNYKRVPQGIGRWRRYTSEIASIIRQLQSQECILTDLCEKLLEDLGLGSRIDAMIKEPFGPLWQDDGTKERLRQLLYRDYTVFQETIKEMSIAMDDLKKRIGLGPDGEMNGIDITLWKRELKRFSFTFNRSEYADLMRILRDGNECLESLIRHNKDLEPRRKQRFQTRELGLLRVVSQNVFRALQNSIACSCNHALGLELCPVKRHGELKEHDCDIVSGFEFRVGISGAGLSWNIWKELLLLPSIGIQDSQKTSISSSRTLVSPSSIKVQKSYWRRFRRSSSVSIHSEQDMTCAETNQVDLTPPQSPETTDKSTKLGINPPSIPIDDICSTIVNSNRPASSFYGSISTYHQAKFSNFDVHTATTSNGHGSDLITLDQVLRRNDSSSNQLSYTQKIRLVYLVSTAVLQIPESSWWTDTSLSRDIIFIQKQGFIDFQRVFIGRDAVDQTPPALLNKLMIDPRRHVRNPALLALAIVLVEIMLARPFEELRAETTPWNVAAITDARSDLEAAQKLAHRVHNEFGSMVGSAIRRCVTGDFDCANISLEDEEFRQEFNAGVVALLKDNMKYAGLS</sequence>
<dbReference type="STRING" id="1229662.W3X2P6"/>